<dbReference type="GO" id="GO:0007015">
    <property type="term" value="P:actin filament organization"/>
    <property type="evidence" value="ECO:0007669"/>
    <property type="project" value="InterPro"/>
</dbReference>
<dbReference type="EMBL" id="ADBJ01000036">
    <property type="protein sequence ID" value="EFA79177.1"/>
    <property type="molecule type" value="Genomic_DNA"/>
</dbReference>
<dbReference type="RefSeq" id="XP_020431298.1">
    <property type="nucleotide sequence ID" value="XM_020578834.1"/>
</dbReference>
<dbReference type="GO" id="GO:0015629">
    <property type="term" value="C:actin cytoskeleton"/>
    <property type="evidence" value="ECO:0007669"/>
    <property type="project" value="InterPro"/>
</dbReference>
<proteinExistence type="predicted"/>
<dbReference type="PANTHER" id="PTHR15435:SF2">
    <property type="entry name" value="KICSTOR COMPLEX PROTEIN KAPTIN"/>
    <property type="match status" value="1"/>
</dbReference>
<dbReference type="AlphaFoldDB" id="D3BHK0"/>
<evidence type="ECO:0000313" key="2">
    <source>
        <dbReference type="EMBL" id="EFA79177.1"/>
    </source>
</evidence>
<feature type="region of interest" description="Disordered" evidence="1">
    <location>
        <begin position="156"/>
        <end position="363"/>
    </location>
</feature>
<gene>
    <name evidence="2" type="ORF">PPL_08003</name>
</gene>
<dbReference type="PANTHER" id="PTHR15435">
    <property type="entry name" value="KICSTOR COMPLEX PROTEIN KAPTIN"/>
    <property type="match status" value="1"/>
</dbReference>
<protein>
    <submittedName>
        <fullName evidence="2">Uncharacterized protein</fullName>
    </submittedName>
</protein>
<feature type="compositionally biased region" description="Polar residues" evidence="1">
    <location>
        <begin position="344"/>
        <end position="363"/>
    </location>
</feature>
<keyword evidence="3" id="KW-1185">Reference proteome</keyword>
<feature type="compositionally biased region" description="Polar residues" evidence="1">
    <location>
        <begin position="301"/>
        <end position="319"/>
    </location>
</feature>
<reference evidence="2 3" key="1">
    <citation type="journal article" date="2011" name="Genome Res.">
        <title>Phylogeny-wide analysis of social amoeba genomes highlights ancient origins for complex intercellular communication.</title>
        <authorList>
            <person name="Heidel A.J."/>
            <person name="Lawal H.M."/>
            <person name="Felder M."/>
            <person name="Schilde C."/>
            <person name="Helps N.R."/>
            <person name="Tunggal B."/>
            <person name="Rivero F."/>
            <person name="John U."/>
            <person name="Schleicher M."/>
            <person name="Eichinger L."/>
            <person name="Platzer M."/>
            <person name="Noegel A.A."/>
            <person name="Schaap P."/>
            <person name="Gloeckner G."/>
        </authorList>
    </citation>
    <scope>NUCLEOTIDE SEQUENCE [LARGE SCALE GENOMIC DNA]</scope>
    <source>
        <strain evidence="3">ATCC 26659 / Pp 5 / PN500</strain>
    </source>
</reference>
<dbReference type="GeneID" id="31363482"/>
<dbReference type="InterPro" id="IPR029982">
    <property type="entry name" value="Kptn"/>
</dbReference>
<dbReference type="InterPro" id="IPR036322">
    <property type="entry name" value="WD40_repeat_dom_sf"/>
</dbReference>
<evidence type="ECO:0000256" key="1">
    <source>
        <dbReference type="SAM" id="MobiDB-lite"/>
    </source>
</evidence>
<dbReference type="STRING" id="670386.D3BHK0"/>
<dbReference type="GO" id="GO:0030027">
    <property type="term" value="C:lamellipodium"/>
    <property type="evidence" value="ECO:0007669"/>
    <property type="project" value="TreeGrafter"/>
</dbReference>
<sequence>MDNYNNIDNNNNDNNNNNIVQQQTISTTTVSLNNSIGIINNYANTVDNNLLNNNVNNNNIISNSILDNNNNDNSLNSSSSCENNILDDIETLHLECLEYIELASPTNIYSYNHLHFDADLLLVASRNSLFSISALEDEKSRGLQWITKDLITPPQLSSSISPRLSSSPGNISSPPNEYIQQHQQQQQTYQQQTYQNQQQTFQQNQQNKQPQPLYKQMQQPQPQQQQQQQQQTQAQQQQGQQPGMPSQQMMKSHLQRLPLSHKSRIPPLPSKTPSGSLPISPIQQQQQQQQQQSQQQQQLQYLPTTSSTNSPYQLQSSMLPQPPLGSSKDQAGQGGNQAVGNQNISTSGGVNSSIIAKHPQQPQEDTIVSIDSLNEGGDQATIAIAIVSSQSASAKGYLSFHTYKSQCQNKTTTTTSSSSSTTINTPRIQTIQLDFIPFNITHTTVNNSSTSKSVFLLAGSDDRVHLYKLNESGQYVEGDTNQYFPELVNLQSNVMRIIIKYHLNYRIIVAGCQNGFLQLSVTDLESCYFDGPVQALCLYIDRGHLETSNQNSSLSKIKSFQSSLLNDLLLQMKEDNGGDQQSLTDKDAPFNHVHLAVGSIIGYVMVYRDILSNGLSEFQLLQDSDTFDGVTCLDCFDIDGDGENEILVGTYSMELLVYKLKPSPVVHSTINSNSSYYNSYHGYHTSPPTTTSTTATANTTIPTSPKSNQSSPTTAANTLTSPSSSTSSLPSQQTYHPTYQLISHKHFSHPILGILNCKLLKDGLNQTIIISMYGIYIMRTPIYKYEKDVKDKLDLISEILGLQKELASIK</sequence>
<evidence type="ECO:0000313" key="3">
    <source>
        <dbReference type="Proteomes" id="UP000001396"/>
    </source>
</evidence>
<feature type="region of interest" description="Disordered" evidence="1">
    <location>
        <begin position="688"/>
        <end position="732"/>
    </location>
</feature>
<dbReference type="OMA" id="DEKIHMY"/>
<dbReference type="GO" id="GO:0034198">
    <property type="term" value="P:cellular response to amino acid starvation"/>
    <property type="evidence" value="ECO:0007669"/>
    <property type="project" value="TreeGrafter"/>
</dbReference>
<comment type="caution">
    <text evidence="2">The sequence shown here is derived from an EMBL/GenBank/DDBJ whole genome shotgun (WGS) entry which is preliminary data.</text>
</comment>
<dbReference type="GO" id="GO:0051015">
    <property type="term" value="F:actin filament binding"/>
    <property type="evidence" value="ECO:0007669"/>
    <property type="project" value="TreeGrafter"/>
</dbReference>
<feature type="compositionally biased region" description="Low complexity" evidence="1">
    <location>
        <begin position="283"/>
        <end position="300"/>
    </location>
</feature>
<name>D3BHK0_HETP5</name>
<dbReference type="InParanoid" id="D3BHK0"/>
<organism evidence="2 3">
    <name type="scientific">Heterostelium pallidum (strain ATCC 26659 / Pp 5 / PN500)</name>
    <name type="common">Cellular slime mold</name>
    <name type="synonym">Polysphondylium pallidum</name>
    <dbReference type="NCBI Taxonomy" id="670386"/>
    <lineage>
        <taxon>Eukaryota</taxon>
        <taxon>Amoebozoa</taxon>
        <taxon>Evosea</taxon>
        <taxon>Eumycetozoa</taxon>
        <taxon>Dictyostelia</taxon>
        <taxon>Acytosteliales</taxon>
        <taxon>Acytosteliaceae</taxon>
        <taxon>Heterostelium</taxon>
    </lineage>
</organism>
<feature type="compositionally biased region" description="Low complexity" evidence="1">
    <location>
        <begin position="156"/>
        <end position="250"/>
    </location>
</feature>
<accession>D3BHK0</accession>
<dbReference type="SUPFAM" id="SSF50978">
    <property type="entry name" value="WD40 repeat-like"/>
    <property type="match status" value="1"/>
</dbReference>
<dbReference type="Proteomes" id="UP000001396">
    <property type="component" value="Unassembled WGS sequence"/>
</dbReference>
<dbReference type="GO" id="GO:1904262">
    <property type="term" value="P:negative regulation of TORC1 signaling"/>
    <property type="evidence" value="ECO:0007669"/>
    <property type="project" value="TreeGrafter"/>
</dbReference>